<dbReference type="OrthoDB" id="5689at2759"/>
<gene>
    <name evidence="2" type="ORF">B0I35DRAFT_434000</name>
</gene>
<dbReference type="InterPro" id="IPR000182">
    <property type="entry name" value="GNAT_dom"/>
</dbReference>
<dbReference type="CDD" id="cd04301">
    <property type="entry name" value="NAT_SF"/>
    <property type="match status" value="1"/>
</dbReference>
<name>A0A8K0WQ10_9HYPO</name>
<protein>
    <recommendedName>
        <fullName evidence="1">N-acetyltransferase domain-containing protein</fullName>
    </recommendedName>
</protein>
<dbReference type="InterPro" id="IPR016181">
    <property type="entry name" value="Acyl_CoA_acyltransferase"/>
</dbReference>
<keyword evidence="3" id="KW-1185">Reference proteome</keyword>
<sequence>MSSVTITIPPLSAADDENLVLHVTELVNNVYGVAEGDIFKPPYSRTNQDEIRAMILNGQLALAYQEPESNANAEKSKGPIGCIQIKIFAPGRGRFGMLALNETYRGGGLGKKLVEFAEKYCLEKGCTFMHVEALVPTTFQHAFKLRLEAWYMRMGYKLTEIGSFAEDFPHLAPLLRGPTDYKMFEKRLV</sequence>
<accession>A0A8K0WQ10</accession>
<dbReference type="EMBL" id="JAGPNK010000008">
    <property type="protein sequence ID" value="KAH7316785.1"/>
    <property type="molecule type" value="Genomic_DNA"/>
</dbReference>
<dbReference type="PROSITE" id="PS51186">
    <property type="entry name" value="GNAT"/>
    <property type="match status" value="1"/>
</dbReference>
<evidence type="ECO:0000313" key="3">
    <source>
        <dbReference type="Proteomes" id="UP000813444"/>
    </source>
</evidence>
<dbReference type="SUPFAM" id="SSF55729">
    <property type="entry name" value="Acyl-CoA N-acyltransferases (Nat)"/>
    <property type="match status" value="1"/>
</dbReference>
<dbReference type="AlphaFoldDB" id="A0A8K0WQ10"/>
<dbReference type="Gene3D" id="3.40.630.30">
    <property type="match status" value="1"/>
</dbReference>
<evidence type="ECO:0000313" key="2">
    <source>
        <dbReference type="EMBL" id="KAH7316785.1"/>
    </source>
</evidence>
<proteinExistence type="predicted"/>
<dbReference type="GO" id="GO:0016747">
    <property type="term" value="F:acyltransferase activity, transferring groups other than amino-acyl groups"/>
    <property type="evidence" value="ECO:0007669"/>
    <property type="project" value="InterPro"/>
</dbReference>
<organism evidence="2 3">
    <name type="scientific">Stachybotrys elegans</name>
    <dbReference type="NCBI Taxonomy" id="80388"/>
    <lineage>
        <taxon>Eukaryota</taxon>
        <taxon>Fungi</taxon>
        <taxon>Dikarya</taxon>
        <taxon>Ascomycota</taxon>
        <taxon>Pezizomycotina</taxon>
        <taxon>Sordariomycetes</taxon>
        <taxon>Hypocreomycetidae</taxon>
        <taxon>Hypocreales</taxon>
        <taxon>Stachybotryaceae</taxon>
        <taxon>Stachybotrys</taxon>
    </lineage>
</organism>
<dbReference type="Pfam" id="PF00583">
    <property type="entry name" value="Acetyltransf_1"/>
    <property type="match status" value="1"/>
</dbReference>
<feature type="domain" description="N-acetyltransferase" evidence="1">
    <location>
        <begin position="6"/>
        <end position="180"/>
    </location>
</feature>
<evidence type="ECO:0000259" key="1">
    <source>
        <dbReference type="PROSITE" id="PS51186"/>
    </source>
</evidence>
<dbReference type="Proteomes" id="UP000813444">
    <property type="component" value="Unassembled WGS sequence"/>
</dbReference>
<reference evidence="2" key="1">
    <citation type="journal article" date="2021" name="Nat. Commun.">
        <title>Genetic determinants of endophytism in the Arabidopsis root mycobiome.</title>
        <authorList>
            <person name="Mesny F."/>
            <person name="Miyauchi S."/>
            <person name="Thiergart T."/>
            <person name="Pickel B."/>
            <person name="Atanasova L."/>
            <person name="Karlsson M."/>
            <person name="Huettel B."/>
            <person name="Barry K.W."/>
            <person name="Haridas S."/>
            <person name="Chen C."/>
            <person name="Bauer D."/>
            <person name="Andreopoulos W."/>
            <person name="Pangilinan J."/>
            <person name="LaButti K."/>
            <person name="Riley R."/>
            <person name="Lipzen A."/>
            <person name="Clum A."/>
            <person name="Drula E."/>
            <person name="Henrissat B."/>
            <person name="Kohler A."/>
            <person name="Grigoriev I.V."/>
            <person name="Martin F.M."/>
            <person name="Hacquard S."/>
        </authorList>
    </citation>
    <scope>NUCLEOTIDE SEQUENCE</scope>
    <source>
        <strain evidence="2">MPI-CAGE-CH-0235</strain>
    </source>
</reference>
<comment type="caution">
    <text evidence="2">The sequence shown here is derived from an EMBL/GenBank/DDBJ whole genome shotgun (WGS) entry which is preliminary data.</text>
</comment>